<gene>
    <name evidence="2" type="ORF">HF086_015658</name>
</gene>
<evidence type="ECO:0000313" key="3">
    <source>
        <dbReference type="Proteomes" id="UP000814243"/>
    </source>
</evidence>
<evidence type="ECO:0000313" key="2">
    <source>
        <dbReference type="EMBL" id="KAH9643510.1"/>
    </source>
</evidence>
<dbReference type="Proteomes" id="UP000814243">
    <property type="component" value="Unassembled WGS sequence"/>
</dbReference>
<reference evidence="2" key="1">
    <citation type="journal article" date="2021" name="G3 (Bethesda)">
        <title>Genome and transcriptome analysis of the beet armyworm Spodoptera exigua reveals targets for pest control. .</title>
        <authorList>
            <person name="Simon S."/>
            <person name="Breeschoten T."/>
            <person name="Jansen H.J."/>
            <person name="Dirks R.P."/>
            <person name="Schranz M.E."/>
            <person name="Ros V.I.D."/>
        </authorList>
    </citation>
    <scope>NUCLEOTIDE SEQUENCE</scope>
    <source>
        <strain evidence="2">TB_SE_WUR_2020</strain>
    </source>
</reference>
<dbReference type="EMBL" id="JACEFF010000127">
    <property type="protein sequence ID" value="KAH9643510.1"/>
    <property type="molecule type" value="Genomic_DNA"/>
</dbReference>
<sequence>MSGFTNNRLQVFCKHNLQSNVSPDNVLAILQAADRMRAADIKEYALKMIDAIKNLAQPLLVDIIWALADEPNFDSPLPVQPRSLPSSSSADTLTDDPEFYGRFRCGKS</sequence>
<dbReference type="InterPro" id="IPR011333">
    <property type="entry name" value="SKP1/BTB/POZ_sf"/>
</dbReference>
<proteinExistence type="predicted"/>
<feature type="compositionally biased region" description="Polar residues" evidence="1">
    <location>
        <begin position="83"/>
        <end position="92"/>
    </location>
</feature>
<name>A0A922MU40_SPOEX</name>
<evidence type="ECO:0000256" key="1">
    <source>
        <dbReference type="SAM" id="MobiDB-lite"/>
    </source>
</evidence>
<accession>A0A922MU40</accession>
<organism evidence="2 3">
    <name type="scientific">Spodoptera exigua</name>
    <name type="common">Beet armyworm</name>
    <name type="synonym">Noctua fulgens</name>
    <dbReference type="NCBI Taxonomy" id="7107"/>
    <lineage>
        <taxon>Eukaryota</taxon>
        <taxon>Metazoa</taxon>
        <taxon>Ecdysozoa</taxon>
        <taxon>Arthropoda</taxon>
        <taxon>Hexapoda</taxon>
        <taxon>Insecta</taxon>
        <taxon>Pterygota</taxon>
        <taxon>Neoptera</taxon>
        <taxon>Endopterygota</taxon>
        <taxon>Lepidoptera</taxon>
        <taxon>Glossata</taxon>
        <taxon>Ditrysia</taxon>
        <taxon>Noctuoidea</taxon>
        <taxon>Noctuidae</taxon>
        <taxon>Amphipyrinae</taxon>
        <taxon>Spodoptera</taxon>
    </lineage>
</organism>
<comment type="caution">
    <text evidence="2">The sequence shown here is derived from an EMBL/GenBank/DDBJ whole genome shotgun (WGS) entry which is preliminary data.</text>
</comment>
<feature type="region of interest" description="Disordered" evidence="1">
    <location>
        <begin position="76"/>
        <end position="100"/>
    </location>
</feature>
<dbReference type="Gene3D" id="3.30.710.10">
    <property type="entry name" value="Potassium Channel Kv1.1, Chain A"/>
    <property type="match status" value="1"/>
</dbReference>
<protein>
    <submittedName>
        <fullName evidence="2">Uncharacterized protein</fullName>
    </submittedName>
</protein>
<dbReference type="AlphaFoldDB" id="A0A922MU40"/>